<name>A0A7S2XM67_9STRA</name>
<comment type="subcellular location">
    <subcellularLocation>
        <location evidence="1 7">Nucleus</location>
    </subcellularLocation>
</comment>
<evidence type="ECO:0000256" key="7">
    <source>
        <dbReference type="RuleBase" id="RU364129"/>
    </source>
</evidence>
<dbReference type="GO" id="GO:0003712">
    <property type="term" value="F:transcription coregulator activity"/>
    <property type="evidence" value="ECO:0007669"/>
    <property type="project" value="InterPro"/>
</dbReference>
<dbReference type="InterPro" id="IPR008831">
    <property type="entry name" value="Mediator_Med31"/>
</dbReference>
<protein>
    <recommendedName>
        <fullName evidence="7">Mediator of RNA polymerase II transcription subunit 31</fullName>
    </recommendedName>
</protein>
<evidence type="ECO:0000256" key="4">
    <source>
        <dbReference type="ARBA" id="ARBA00023159"/>
    </source>
</evidence>
<evidence type="ECO:0000256" key="5">
    <source>
        <dbReference type="ARBA" id="ARBA00023163"/>
    </source>
</evidence>
<keyword evidence="6 7" id="KW-0539">Nucleus</keyword>
<evidence type="ECO:0000256" key="6">
    <source>
        <dbReference type="ARBA" id="ARBA00023242"/>
    </source>
</evidence>
<dbReference type="AlphaFoldDB" id="A0A7S2XM67"/>
<feature type="region of interest" description="Disordered" evidence="8">
    <location>
        <begin position="1"/>
        <end position="22"/>
    </location>
</feature>
<sequence length="156" mass="17999">MDMSMEAIGHEDGEPAVSSSEDDLPKNRFELELEFLQSLASPAYVHHLATSGILQSPSFIAFLRYLQYWKRPEYAKYISYPHCFFFLDLLIHNEPFRREMANVGFRNFVHEQQFYSWQYRSARLYGNGLATTPETSDTTEPSDTDPSISNSTVPTI</sequence>
<comment type="subunit">
    <text evidence="7">Component of the Mediator complex.</text>
</comment>
<feature type="region of interest" description="Disordered" evidence="8">
    <location>
        <begin position="130"/>
        <end position="156"/>
    </location>
</feature>
<dbReference type="GO" id="GO:0006355">
    <property type="term" value="P:regulation of DNA-templated transcription"/>
    <property type="evidence" value="ECO:0007669"/>
    <property type="project" value="InterPro"/>
</dbReference>
<evidence type="ECO:0000256" key="3">
    <source>
        <dbReference type="ARBA" id="ARBA00023015"/>
    </source>
</evidence>
<organism evidence="9">
    <name type="scientific">Attheya septentrionalis</name>
    <dbReference type="NCBI Taxonomy" id="420275"/>
    <lineage>
        <taxon>Eukaryota</taxon>
        <taxon>Sar</taxon>
        <taxon>Stramenopiles</taxon>
        <taxon>Ochrophyta</taxon>
        <taxon>Bacillariophyta</taxon>
        <taxon>Coscinodiscophyceae</taxon>
        <taxon>Chaetocerotophycidae</taxon>
        <taxon>Chaetocerotales</taxon>
        <taxon>Attheyaceae</taxon>
        <taxon>Attheya</taxon>
    </lineage>
</organism>
<gene>
    <name evidence="9" type="ORF">ASEP1449_LOCUS6413</name>
</gene>
<proteinExistence type="inferred from homology"/>
<evidence type="ECO:0000313" key="9">
    <source>
        <dbReference type="EMBL" id="CAD9814588.1"/>
    </source>
</evidence>
<feature type="compositionally biased region" description="Low complexity" evidence="8">
    <location>
        <begin position="131"/>
        <end position="147"/>
    </location>
</feature>
<reference evidence="9" key="1">
    <citation type="submission" date="2021-01" db="EMBL/GenBank/DDBJ databases">
        <authorList>
            <person name="Corre E."/>
            <person name="Pelletier E."/>
            <person name="Niang G."/>
            <person name="Scheremetjew M."/>
            <person name="Finn R."/>
            <person name="Kale V."/>
            <person name="Holt S."/>
            <person name="Cochrane G."/>
            <person name="Meng A."/>
            <person name="Brown T."/>
            <person name="Cohen L."/>
        </authorList>
    </citation>
    <scope>NUCLEOTIDE SEQUENCE</scope>
    <source>
        <strain evidence="9">CCMP2084</strain>
    </source>
</reference>
<accession>A0A7S2XM67</accession>
<dbReference type="EMBL" id="HBHQ01009500">
    <property type="protein sequence ID" value="CAD9814588.1"/>
    <property type="molecule type" value="Transcribed_RNA"/>
</dbReference>
<keyword evidence="3 7" id="KW-0805">Transcription regulation</keyword>
<dbReference type="Pfam" id="PF05669">
    <property type="entry name" value="Med31"/>
    <property type="match status" value="1"/>
</dbReference>
<dbReference type="PANTHER" id="PTHR13186">
    <property type="entry name" value="MEDIATOR OF RNA POLYMERASE II TRANSCRIPTION SUBUNIT 31"/>
    <property type="match status" value="1"/>
</dbReference>
<dbReference type="GO" id="GO:0016592">
    <property type="term" value="C:mediator complex"/>
    <property type="evidence" value="ECO:0007669"/>
    <property type="project" value="InterPro"/>
</dbReference>
<dbReference type="Gene3D" id="1.10.10.1340">
    <property type="entry name" value="Mediator of RNA polymerase II, submodule Med31 (Soh1)"/>
    <property type="match status" value="1"/>
</dbReference>
<comment type="function">
    <text evidence="7">Component of the Mediator complex, a coactivator involved in the regulated transcription of nearly all RNA polymerase II-dependent genes. Mediator functions as a bridge to convey information from gene-specific regulatory proteins to the basal RNA polymerase II transcription machinery. Mediator is recruited to promoters by direct interactions with regulatory proteins and serves as a scaffold for the assembly of a functional preinitiation complex with RNA polymerase II and the general transcription factors.</text>
</comment>
<keyword evidence="4 7" id="KW-0010">Activator</keyword>
<evidence type="ECO:0000256" key="8">
    <source>
        <dbReference type="SAM" id="MobiDB-lite"/>
    </source>
</evidence>
<evidence type="ECO:0000256" key="2">
    <source>
        <dbReference type="ARBA" id="ARBA00006378"/>
    </source>
</evidence>
<evidence type="ECO:0000256" key="1">
    <source>
        <dbReference type="ARBA" id="ARBA00004123"/>
    </source>
</evidence>
<keyword evidence="5 7" id="KW-0804">Transcription</keyword>
<dbReference type="InterPro" id="IPR038089">
    <property type="entry name" value="Med31_sf"/>
</dbReference>
<comment type="similarity">
    <text evidence="2 7">Belongs to the Mediator complex subunit 31 family.</text>
</comment>